<keyword evidence="4 8" id="KW-0547">Nucleotide-binding</keyword>
<dbReference type="EC" id="6.3.1.5" evidence="8 10"/>
<dbReference type="GO" id="GO:0005737">
    <property type="term" value="C:cytoplasm"/>
    <property type="evidence" value="ECO:0007669"/>
    <property type="project" value="InterPro"/>
</dbReference>
<evidence type="ECO:0000259" key="11">
    <source>
        <dbReference type="Pfam" id="PF02540"/>
    </source>
</evidence>
<evidence type="ECO:0000256" key="6">
    <source>
        <dbReference type="ARBA" id="ARBA00022842"/>
    </source>
</evidence>
<organism evidence="12 13">
    <name type="scientific">Desulfosarcina alkanivorans</name>
    <dbReference type="NCBI Taxonomy" id="571177"/>
    <lineage>
        <taxon>Bacteria</taxon>
        <taxon>Pseudomonadati</taxon>
        <taxon>Thermodesulfobacteriota</taxon>
        <taxon>Desulfobacteria</taxon>
        <taxon>Desulfobacterales</taxon>
        <taxon>Desulfosarcinaceae</taxon>
        <taxon>Desulfosarcina</taxon>
    </lineage>
</organism>
<feature type="binding site" description="in other chain" evidence="8">
    <location>
        <position position="210"/>
    </location>
    <ligand>
        <name>deamido-NAD(+)</name>
        <dbReference type="ChEBI" id="CHEBI:58437"/>
        <note>ligand shared between two neighboring subunits</note>
    </ligand>
</feature>
<accession>A0A5K7YCW9</accession>
<dbReference type="PANTHER" id="PTHR23090">
    <property type="entry name" value="NH 3 /GLUTAMINE-DEPENDENT NAD + SYNTHETASE"/>
    <property type="match status" value="1"/>
</dbReference>
<evidence type="ECO:0000256" key="2">
    <source>
        <dbReference type="ARBA" id="ARBA00022598"/>
    </source>
</evidence>
<evidence type="ECO:0000256" key="9">
    <source>
        <dbReference type="RuleBase" id="RU003811"/>
    </source>
</evidence>
<dbReference type="Proteomes" id="UP000427906">
    <property type="component" value="Chromosome"/>
</dbReference>
<evidence type="ECO:0000256" key="7">
    <source>
        <dbReference type="ARBA" id="ARBA00023027"/>
    </source>
</evidence>
<comment type="similarity">
    <text evidence="1 8 9">Belongs to the NAD synthetase family.</text>
</comment>
<keyword evidence="13" id="KW-1185">Reference proteome</keyword>
<dbReference type="GO" id="GO:0004359">
    <property type="term" value="F:glutaminase activity"/>
    <property type="evidence" value="ECO:0007669"/>
    <property type="project" value="InterPro"/>
</dbReference>
<feature type="binding site" evidence="8">
    <location>
        <position position="202"/>
    </location>
    <ligand>
        <name>Mg(2+)</name>
        <dbReference type="ChEBI" id="CHEBI:18420"/>
    </ligand>
</feature>
<feature type="binding site" evidence="8">
    <location>
        <position position="47"/>
    </location>
    <ligand>
        <name>Mg(2+)</name>
        <dbReference type="ChEBI" id="CHEBI:18420"/>
    </ligand>
</feature>
<comment type="function">
    <text evidence="8">Catalyzes the ATP-dependent amidation of deamido-NAD to form NAD. Uses ammonia as a nitrogen source.</text>
</comment>
<evidence type="ECO:0000313" key="13">
    <source>
        <dbReference type="Proteomes" id="UP000427906"/>
    </source>
</evidence>
<sequence>MKQPFSKGILNLDTEKEADKICGQIRTLMTKQLKRRGLVVALSGGIDSSVSVGLAARALGPDRVVTLLMPERHSSDETLDLSKSVADTFGVKWFHEDISGVLQAVGFYQRYDDAVRQAIPEYGDGWKSKIVIPNVMESKGFNLFSIVAQKPDGTQVQKRLPLKAYLEIVAATNFKQRTRKMYEYYYADRFNYAVVGTPNRLEYDQGFFVKLGDGAADIKPIAHLYKTQVYQMAAYLGVPEKIRNRPPTTDTYSMPQGQDEFYFSLPYDRMDLCLYGKNNGYSPADIAETLGLTPDQVQRVYDDIDTKRTTTRYLHLSPQLIEEVPEIK</sequence>
<keyword evidence="5 8" id="KW-0067">ATP-binding</keyword>
<dbReference type="RefSeq" id="WP_231716390.1">
    <property type="nucleotide sequence ID" value="NZ_AP021874.1"/>
</dbReference>
<evidence type="ECO:0000256" key="4">
    <source>
        <dbReference type="ARBA" id="ARBA00022741"/>
    </source>
</evidence>
<feature type="binding site" evidence="8">
    <location>
        <begin position="41"/>
        <end position="48"/>
    </location>
    <ligand>
        <name>ATP</name>
        <dbReference type="ChEBI" id="CHEBI:30616"/>
    </ligand>
</feature>
<feature type="binding site" evidence="8">
    <location>
        <position position="197"/>
    </location>
    <ligand>
        <name>ATP</name>
        <dbReference type="ChEBI" id="CHEBI:30616"/>
    </ligand>
</feature>
<evidence type="ECO:0000256" key="8">
    <source>
        <dbReference type="HAMAP-Rule" id="MF_00193"/>
    </source>
</evidence>
<dbReference type="KEGG" id="dalk:DSCA_12420"/>
<reference evidence="12 13" key="1">
    <citation type="submission" date="2019-11" db="EMBL/GenBank/DDBJ databases">
        <title>Comparative genomics of hydrocarbon-degrading Desulfosarcina strains.</title>
        <authorList>
            <person name="Watanabe M."/>
            <person name="Kojima H."/>
            <person name="Fukui M."/>
        </authorList>
    </citation>
    <scope>NUCLEOTIDE SEQUENCE [LARGE SCALE GENOMIC DNA]</scope>
    <source>
        <strain evidence="12 13">PL12</strain>
    </source>
</reference>
<dbReference type="InterPro" id="IPR014729">
    <property type="entry name" value="Rossmann-like_a/b/a_fold"/>
</dbReference>
<feature type="binding site" evidence="8">
    <location>
        <position position="226"/>
    </location>
    <ligand>
        <name>ATP</name>
        <dbReference type="ChEBI" id="CHEBI:30616"/>
    </ligand>
</feature>
<dbReference type="GO" id="GO:0009435">
    <property type="term" value="P:NAD+ biosynthetic process"/>
    <property type="evidence" value="ECO:0007669"/>
    <property type="project" value="UniProtKB-UniRule"/>
</dbReference>
<feature type="domain" description="NAD/GMP synthase" evidence="11">
    <location>
        <begin position="160"/>
        <end position="305"/>
    </location>
</feature>
<dbReference type="AlphaFoldDB" id="A0A5K7YCW9"/>
<dbReference type="InterPro" id="IPR022310">
    <property type="entry name" value="NAD/GMP_synthase"/>
</dbReference>
<protein>
    <recommendedName>
        <fullName evidence="8 10">NH(3)-dependent NAD(+) synthetase</fullName>
        <ecNumber evidence="8 10">6.3.1.5</ecNumber>
    </recommendedName>
</protein>
<dbReference type="GO" id="GO:0008795">
    <property type="term" value="F:NAD+ synthase activity"/>
    <property type="evidence" value="ECO:0007669"/>
    <property type="project" value="UniProtKB-UniRule"/>
</dbReference>
<dbReference type="PANTHER" id="PTHR23090:SF9">
    <property type="entry name" value="GLUTAMINE-DEPENDENT NAD(+) SYNTHETASE"/>
    <property type="match status" value="1"/>
</dbReference>
<dbReference type="NCBIfam" id="NF002048">
    <property type="entry name" value="PRK00876.1"/>
    <property type="match status" value="1"/>
</dbReference>
<gene>
    <name evidence="8 12" type="primary">nadE</name>
    <name evidence="12" type="ORF">DSCA_12420</name>
</gene>
<dbReference type="Pfam" id="PF02540">
    <property type="entry name" value="NAD_synthase"/>
    <property type="match status" value="2"/>
</dbReference>
<dbReference type="GO" id="GO:0003952">
    <property type="term" value="F:NAD+ synthase (glutamine-hydrolyzing) activity"/>
    <property type="evidence" value="ECO:0007669"/>
    <property type="project" value="InterPro"/>
</dbReference>
<keyword evidence="3 8" id="KW-0479">Metal-binding</keyword>
<keyword evidence="7 8" id="KW-0520">NAD</keyword>
<comment type="caution">
    <text evidence="8">Lacks conserved residue(s) required for the propagation of feature annotation.</text>
</comment>
<dbReference type="Gene3D" id="3.40.50.620">
    <property type="entry name" value="HUPs"/>
    <property type="match status" value="1"/>
</dbReference>
<keyword evidence="2 8" id="KW-0436">Ligase</keyword>
<evidence type="ECO:0000256" key="3">
    <source>
        <dbReference type="ARBA" id="ARBA00022723"/>
    </source>
</evidence>
<dbReference type="HAMAP" id="MF_00193">
    <property type="entry name" value="NadE_ammonia_dep"/>
    <property type="match status" value="1"/>
</dbReference>
<name>A0A5K7YCW9_9BACT</name>
<dbReference type="SUPFAM" id="SSF52402">
    <property type="entry name" value="Adenine nucleotide alpha hydrolases-like"/>
    <property type="match status" value="1"/>
</dbReference>
<proteinExistence type="inferred from homology"/>
<evidence type="ECO:0000256" key="5">
    <source>
        <dbReference type="ARBA" id="ARBA00022840"/>
    </source>
</evidence>
<dbReference type="GO" id="GO:0046872">
    <property type="term" value="F:metal ion binding"/>
    <property type="evidence" value="ECO:0007669"/>
    <property type="project" value="UniProtKB-KW"/>
</dbReference>
<dbReference type="InterPro" id="IPR022926">
    <property type="entry name" value="NH(3)-dep_NAD(+)_synth"/>
</dbReference>
<evidence type="ECO:0000256" key="1">
    <source>
        <dbReference type="ARBA" id="ARBA00005859"/>
    </source>
</evidence>
<comment type="subunit">
    <text evidence="8">Homodimer.</text>
</comment>
<feature type="binding site" description="in other chain" evidence="8">
    <location>
        <position position="177"/>
    </location>
    <ligand>
        <name>deamido-NAD(+)</name>
        <dbReference type="ChEBI" id="CHEBI:58437"/>
        <note>ligand shared between two neighboring subunits</note>
    </ligand>
</feature>
<dbReference type="UniPathway" id="UPA00253">
    <property type="reaction ID" value="UER00333"/>
</dbReference>
<dbReference type="NCBIfam" id="TIGR00552">
    <property type="entry name" value="nadE"/>
    <property type="match status" value="1"/>
</dbReference>
<dbReference type="EMBL" id="AP021874">
    <property type="protein sequence ID" value="BBO67312.1"/>
    <property type="molecule type" value="Genomic_DNA"/>
</dbReference>
<comment type="pathway">
    <text evidence="8">Cofactor biosynthesis; NAD(+) biosynthesis; NAD(+) from deamido-NAD(+) (ammonia route): step 1/1.</text>
</comment>
<feature type="binding site" evidence="8">
    <location>
        <position position="217"/>
    </location>
    <ligand>
        <name>deamido-NAD(+)</name>
        <dbReference type="ChEBI" id="CHEBI:58437"/>
        <note>ligand shared between two neighboring subunits</note>
    </ligand>
</feature>
<evidence type="ECO:0000256" key="10">
    <source>
        <dbReference type="RuleBase" id="RU003812"/>
    </source>
</evidence>
<dbReference type="CDD" id="cd00553">
    <property type="entry name" value="NAD_synthase"/>
    <property type="match status" value="1"/>
</dbReference>
<keyword evidence="6 8" id="KW-0460">Magnesium</keyword>
<dbReference type="InterPro" id="IPR003694">
    <property type="entry name" value="NAD_synthase"/>
</dbReference>
<feature type="domain" description="NAD/GMP synthase" evidence="11">
    <location>
        <begin position="21"/>
        <end position="105"/>
    </location>
</feature>
<feature type="binding site" evidence="8">
    <location>
        <position position="248"/>
    </location>
    <ligand>
        <name>ATP</name>
        <dbReference type="ChEBI" id="CHEBI:30616"/>
    </ligand>
</feature>
<dbReference type="GO" id="GO:0005524">
    <property type="term" value="F:ATP binding"/>
    <property type="evidence" value="ECO:0007669"/>
    <property type="project" value="UniProtKB-UniRule"/>
</dbReference>
<evidence type="ECO:0000313" key="12">
    <source>
        <dbReference type="EMBL" id="BBO67312.1"/>
    </source>
</evidence>
<comment type="catalytic activity">
    <reaction evidence="8 10">
        <text>deamido-NAD(+) + NH4(+) + ATP = AMP + diphosphate + NAD(+) + H(+)</text>
        <dbReference type="Rhea" id="RHEA:21188"/>
        <dbReference type="ChEBI" id="CHEBI:15378"/>
        <dbReference type="ChEBI" id="CHEBI:28938"/>
        <dbReference type="ChEBI" id="CHEBI:30616"/>
        <dbReference type="ChEBI" id="CHEBI:33019"/>
        <dbReference type="ChEBI" id="CHEBI:57540"/>
        <dbReference type="ChEBI" id="CHEBI:58437"/>
        <dbReference type="ChEBI" id="CHEBI:456215"/>
        <dbReference type="EC" id="6.3.1.5"/>
    </reaction>
</comment>